<dbReference type="EMBL" id="BK015699">
    <property type="protein sequence ID" value="DAE20666.1"/>
    <property type="molecule type" value="Genomic_DNA"/>
</dbReference>
<evidence type="ECO:0000313" key="1">
    <source>
        <dbReference type="EMBL" id="DAE20666.1"/>
    </source>
</evidence>
<accession>A0A8S5QNT7</accession>
<reference evidence="1" key="1">
    <citation type="journal article" date="2021" name="Proc. Natl. Acad. Sci. U.S.A.">
        <title>A Catalog of Tens of Thousands of Viruses from Human Metagenomes Reveals Hidden Associations with Chronic Diseases.</title>
        <authorList>
            <person name="Tisza M.J."/>
            <person name="Buck C.B."/>
        </authorList>
    </citation>
    <scope>NUCLEOTIDE SEQUENCE</scope>
    <source>
        <strain evidence="1">CtUir1</strain>
    </source>
</reference>
<organism evidence="1">
    <name type="scientific">Siphoviridae sp. ctUir1</name>
    <dbReference type="NCBI Taxonomy" id="2826353"/>
    <lineage>
        <taxon>Viruses</taxon>
        <taxon>Duplodnaviria</taxon>
        <taxon>Heunggongvirae</taxon>
        <taxon>Uroviricota</taxon>
        <taxon>Caudoviricetes</taxon>
    </lineage>
</organism>
<sequence length="897" mass="99843">MYLHGHFYNEQEERIEVHILTRGDKSKEVFIGEKNGELSFTDDPVDLTSQVNDTFDHLLCQQATVRLLVRNFMPELFCASCRDAVVNIFREGKCLFAGYVEPQSYSQGYNEEYDEIELSCIDALTALRYARYRDVGSLGVLYNVVKASAEQRTFLALLKEIVGGVAAGLDIVGNHATLYLYDGSKAVDGTTANRYAIFSQLSVNELLFLGSEEDDVWQQDEVLEEMLRYLNLHIVQDGLVFYLFSWQSVKGNGHIHWRDLLTGAELTTARQTTDIVTGMVTDTGTTISIGEVYNKIMLTCRVERMERLIESPLDEDLLSSPYSNRQKYMTEYSSDGSGKSAIEAFDAMTHDRSTTYAGGCVTDWYVQVKQNSGWVFPGGKGGVADLWAAYCSDGRNQQDLPNALAKAPGAALLSFGKEERKTDGKDNSPTAKIAMTNYLVVSVNGNCEDGEERAYPNAASLKAGMPMAVYSGQLSGGVFSPSDDETTNYIVLSGSLVLNPVMGLTDTYEAIRTYKPSPGSIHSPIYDGINQWKGATVPSRNNGDGRYYTQRWWKAVQPGDEPIWDQATAHGLVPFTDGGPQLCEFKYSAIGDGEDHVSKVAVLACMLIVGDKCVVEKGTQGQVTDFEWRKYKTLEQCADEDEYYQQCFTIGFDPKIGDKIVGSKFDLQNNVSYRLGIDAEGMAIPVRKADGVSGQVRFMILGPVNTLWDVVTRRHRTWFRHTKWTSTAIPLLAHVSSIMVEAFEVKIYSDNGMVNNGGDNDLIYMSDTKESFVNVKEVEMRLNSSLTAAECRRLGVTDSVKMSTPLNTVTGEGLSTVYDNARGESAKPEQLYVDDYYKEWHSPRVVMTQRLTDTDGGVVSLFAHYRHPAMSKTFFVQAMSRNLEDGSAEMTLKEIEQ</sequence>
<proteinExistence type="predicted"/>
<protein>
    <submittedName>
        <fullName evidence="1">Uncharacterized protein</fullName>
    </submittedName>
</protein>
<name>A0A8S5QNT7_9CAUD</name>